<dbReference type="InterPro" id="IPR002156">
    <property type="entry name" value="RNaseH_domain"/>
</dbReference>
<dbReference type="PANTHER" id="PTHR10642">
    <property type="entry name" value="RIBONUCLEASE H1"/>
    <property type="match status" value="1"/>
</dbReference>
<organism evidence="9 10">
    <name type="scientific">Odynerus spinipes</name>
    <dbReference type="NCBI Taxonomy" id="1348599"/>
    <lineage>
        <taxon>Eukaryota</taxon>
        <taxon>Metazoa</taxon>
        <taxon>Ecdysozoa</taxon>
        <taxon>Arthropoda</taxon>
        <taxon>Hexapoda</taxon>
        <taxon>Insecta</taxon>
        <taxon>Pterygota</taxon>
        <taxon>Neoptera</taxon>
        <taxon>Endopterygota</taxon>
        <taxon>Hymenoptera</taxon>
        <taxon>Apocrita</taxon>
        <taxon>Aculeata</taxon>
        <taxon>Vespoidea</taxon>
        <taxon>Vespidae</taxon>
        <taxon>Eumeninae</taxon>
        <taxon>Odynerus</taxon>
    </lineage>
</organism>
<dbReference type="PANTHER" id="PTHR10642:SF26">
    <property type="entry name" value="RIBONUCLEASE H1"/>
    <property type="match status" value="1"/>
</dbReference>
<comment type="similarity">
    <text evidence="2">Belongs to the RNase H family.</text>
</comment>
<dbReference type="InterPro" id="IPR012337">
    <property type="entry name" value="RNaseH-like_sf"/>
</dbReference>
<sequence>MPLSYAFVINRNSQTASGGVAILVKNNLIANEIQTNYNMEVITTKVRLSWDLTICNLYLPNSQELNERDINQLLSNLPKPFIILDLYDSDHFPVIAKIFTNQNHKQNEFSPRWKFEPADWNEYRRLIDLDLPHPVSYLNYNPPQIDNIIDEFVSTLKRAADQAIPKTRRINLNILRKVPWWNNSCETAVKNAKRAFNKYKKHSNTENLISFKKFRAIARSTIRSSKKKSWTDFLASLNSNAPSKELWNKIKSIQEELHLKISSNSLLRLPKFPPWKIQHIETDTQLETYLKNDTPPEIFRALVMEILNNHQDYQQIYTDGSKTTTGTGYAIYSSDFQIKKKLSDDTLIFIAELTAIFQAFRMAHVKNYRKTIILTDSKSAITAITNQGFRNEIVTKIFETHQNVLKKGNQVKIVWIPSHIGIAGNEKVDKEAKEAANLLTTNKEDQLHLDDLIRTLKNKLTAQWENEWKTKAPNHIKTISDKFFEDQKCPFTLTRREQAAIARIKIGHSRITHSFRISKNQPPYCEQCKSVISIEHLILHCAKYSLLRDRYNLATTLKDNLNHKKLPELLKFIKETKLINVIL</sequence>
<accession>A0AAD9VLH4</accession>
<evidence type="ECO:0000256" key="2">
    <source>
        <dbReference type="ARBA" id="ARBA00005300"/>
    </source>
</evidence>
<evidence type="ECO:0000259" key="8">
    <source>
        <dbReference type="PROSITE" id="PS50879"/>
    </source>
</evidence>
<dbReference type="EC" id="3.1.26.4" evidence="3"/>
<name>A0AAD9VLH4_9HYME</name>
<evidence type="ECO:0000256" key="6">
    <source>
        <dbReference type="ARBA" id="ARBA00022759"/>
    </source>
</evidence>
<gene>
    <name evidence="9" type="ORF">KPH14_001320</name>
</gene>
<dbReference type="CDD" id="cd09276">
    <property type="entry name" value="Rnase_HI_RT_non_LTR"/>
    <property type="match status" value="1"/>
</dbReference>
<keyword evidence="6" id="KW-0255">Endonuclease</keyword>
<dbReference type="SUPFAM" id="SSF56219">
    <property type="entry name" value="DNase I-like"/>
    <property type="match status" value="1"/>
</dbReference>
<comment type="caution">
    <text evidence="9">The sequence shown here is derived from an EMBL/GenBank/DDBJ whole genome shotgun (WGS) entry which is preliminary data.</text>
</comment>
<reference evidence="9" key="2">
    <citation type="journal article" date="2023" name="Commun. Biol.">
        <title>Intrasexual cuticular hydrocarbon dimorphism in a wasp sheds light on hydrocarbon biosynthesis genes in Hymenoptera.</title>
        <authorList>
            <person name="Moris V.C."/>
            <person name="Podsiadlowski L."/>
            <person name="Martin S."/>
            <person name="Oeyen J.P."/>
            <person name="Donath A."/>
            <person name="Petersen M."/>
            <person name="Wilbrandt J."/>
            <person name="Misof B."/>
            <person name="Liedtke D."/>
            <person name="Thamm M."/>
            <person name="Scheiner R."/>
            <person name="Schmitt T."/>
            <person name="Niehuis O."/>
        </authorList>
    </citation>
    <scope>NUCLEOTIDE SEQUENCE</scope>
    <source>
        <strain evidence="9">GBR_01_08_01A</strain>
    </source>
</reference>
<reference evidence="9" key="1">
    <citation type="submission" date="2021-08" db="EMBL/GenBank/DDBJ databases">
        <authorList>
            <person name="Misof B."/>
            <person name="Oliver O."/>
            <person name="Podsiadlowski L."/>
            <person name="Donath A."/>
            <person name="Peters R."/>
            <person name="Mayer C."/>
            <person name="Rust J."/>
            <person name="Gunkel S."/>
            <person name="Lesny P."/>
            <person name="Martin S."/>
            <person name="Oeyen J.P."/>
            <person name="Petersen M."/>
            <person name="Panagiotis P."/>
            <person name="Wilbrandt J."/>
            <person name="Tanja T."/>
        </authorList>
    </citation>
    <scope>NUCLEOTIDE SEQUENCE</scope>
    <source>
        <strain evidence="9">GBR_01_08_01A</strain>
        <tissue evidence="9">Thorax + abdomen</tissue>
    </source>
</reference>
<dbReference type="Gene3D" id="3.60.10.10">
    <property type="entry name" value="Endonuclease/exonuclease/phosphatase"/>
    <property type="match status" value="1"/>
</dbReference>
<keyword evidence="4" id="KW-0540">Nuclease</keyword>
<dbReference type="GO" id="GO:0046872">
    <property type="term" value="F:metal ion binding"/>
    <property type="evidence" value="ECO:0007669"/>
    <property type="project" value="UniProtKB-KW"/>
</dbReference>
<evidence type="ECO:0000256" key="1">
    <source>
        <dbReference type="ARBA" id="ARBA00000077"/>
    </source>
</evidence>
<keyword evidence="5" id="KW-0479">Metal-binding</keyword>
<dbReference type="EMBL" id="JAIFRP010000648">
    <property type="protein sequence ID" value="KAK2578087.1"/>
    <property type="molecule type" value="Genomic_DNA"/>
</dbReference>
<evidence type="ECO:0000256" key="7">
    <source>
        <dbReference type="ARBA" id="ARBA00022801"/>
    </source>
</evidence>
<dbReference type="GO" id="GO:0043137">
    <property type="term" value="P:DNA replication, removal of RNA primer"/>
    <property type="evidence" value="ECO:0007669"/>
    <property type="project" value="TreeGrafter"/>
</dbReference>
<evidence type="ECO:0000313" key="10">
    <source>
        <dbReference type="Proteomes" id="UP001258017"/>
    </source>
</evidence>
<dbReference type="Gene3D" id="3.30.420.10">
    <property type="entry name" value="Ribonuclease H-like superfamily/Ribonuclease H"/>
    <property type="match status" value="1"/>
</dbReference>
<evidence type="ECO:0000256" key="5">
    <source>
        <dbReference type="ARBA" id="ARBA00022723"/>
    </source>
</evidence>
<comment type="catalytic activity">
    <reaction evidence="1">
        <text>Endonucleolytic cleavage to 5'-phosphomonoester.</text>
        <dbReference type="EC" id="3.1.26.4"/>
    </reaction>
</comment>
<dbReference type="InterPro" id="IPR036691">
    <property type="entry name" value="Endo/exonu/phosph_ase_sf"/>
</dbReference>
<evidence type="ECO:0000256" key="3">
    <source>
        <dbReference type="ARBA" id="ARBA00012180"/>
    </source>
</evidence>
<dbReference type="InterPro" id="IPR050092">
    <property type="entry name" value="RNase_H"/>
</dbReference>
<proteinExistence type="inferred from homology"/>
<evidence type="ECO:0000256" key="4">
    <source>
        <dbReference type="ARBA" id="ARBA00022722"/>
    </source>
</evidence>
<dbReference type="GO" id="GO:0003676">
    <property type="term" value="F:nucleic acid binding"/>
    <property type="evidence" value="ECO:0007669"/>
    <property type="project" value="InterPro"/>
</dbReference>
<feature type="domain" description="RNase H type-1" evidence="8">
    <location>
        <begin position="310"/>
        <end position="437"/>
    </location>
</feature>
<dbReference type="SUPFAM" id="SSF53098">
    <property type="entry name" value="Ribonuclease H-like"/>
    <property type="match status" value="1"/>
</dbReference>
<dbReference type="PROSITE" id="PS50879">
    <property type="entry name" value="RNASE_H_1"/>
    <property type="match status" value="1"/>
</dbReference>
<keyword evidence="7" id="KW-0378">Hydrolase</keyword>
<dbReference type="AlphaFoldDB" id="A0AAD9VLH4"/>
<dbReference type="InterPro" id="IPR036397">
    <property type="entry name" value="RNaseH_sf"/>
</dbReference>
<dbReference type="Pfam" id="PF00075">
    <property type="entry name" value="RNase_H"/>
    <property type="match status" value="1"/>
</dbReference>
<keyword evidence="10" id="KW-1185">Reference proteome</keyword>
<protein>
    <recommendedName>
        <fullName evidence="3">ribonuclease H</fullName>
        <ecNumber evidence="3">3.1.26.4</ecNumber>
    </recommendedName>
</protein>
<evidence type="ECO:0000313" key="9">
    <source>
        <dbReference type="EMBL" id="KAK2578087.1"/>
    </source>
</evidence>
<dbReference type="Proteomes" id="UP001258017">
    <property type="component" value="Unassembled WGS sequence"/>
</dbReference>
<dbReference type="GO" id="GO:0004523">
    <property type="term" value="F:RNA-DNA hybrid ribonuclease activity"/>
    <property type="evidence" value="ECO:0007669"/>
    <property type="project" value="UniProtKB-EC"/>
</dbReference>